<evidence type="ECO:0000313" key="1">
    <source>
        <dbReference type="EMBL" id="CAG8590781.1"/>
    </source>
</evidence>
<accession>A0A9N9C6I8</accession>
<reference evidence="1" key="1">
    <citation type="submission" date="2021-06" db="EMBL/GenBank/DDBJ databases">
        <authorList>
            <person name="Kallberg Y."/>
            <person name="Tangrot J."/>
            <person name="Rosling A."/>
        </authorList>
    </citation>
    <scope>NUCLEOTIDE SEQUENCE</scope>
    <source>
        <strain evidence="1">AZ414A</strain>
    </source>
</reference>
<dbReference type="OrthoDB" id="5386573at2759"/>
<gene>
    <name evidence="1" type="ORF">DEBURN_LOCUS9045</name>
</gene>
<dbReference type="Proteomes" id="UP000789706">
    <property type="component" value="Unassembled WGS sequence"/>
</dbReference>
<protein>
    <submittedName>
        <fullName evidence="1">9644_t:CDS:1</fullName>
    </submittedName>
</protein>
<name>A0A9N9C6I8_9GLOM</name>
<evidence type="ECO:0000313" key="2">
    <source>
        <dbReference type="Proteomes" id="UP000789706"/>
    </source>
</evidence>
<proteinExistence type="predicted"/>
<dbReference type="EMBL" id="CAJVPK010001549">
    <property type="protein sequence ID" value="CAG8590781.1"/>
    <property type="molecule type" value="Genomic_DNA"/>
</dbReference>
<sequence>MSLFWIWYDWKSGRTVSPSNGDPSRKAQILNQTGFQVEFKFEERYRCGIELFGNEAQNGWQTSTKTKYQLIWVRRAPSSNKEIFDRFESEHICWDPKDGELFQAHSGSDVKIDRRIWDQYHIRKLNEGHGFEQESRTRATEEQIGQDLIEQGEWVLAEDGEEEI</sequence>
<dbReference type="AlphaFoldDB" id="A0A9N9C6I8"/>
<keyword evidence="2" id="KW-1185">Reference proteome</keyword>
<organism evidence="1 2">
    <name type="scientific">Diversispora eburnea</name>
    <dbReference type="NCBI Taxonomy" id="1213867"/>
    <lineage>
        <taxon>Eukaryota</taxon>
        <taxon>Fungi</taxon>
        <taxon>Fungi incertae sedis</taxon>
        <taxon>Mucoromycota</taxon>
        <taxon>Glomeromycotina</taxon>
        <taxon>Glomeromycetes</taxon>
        <taxon>Diversisporales</taxon>
        <taxon>Diversisporaceae</taxon>
        <taxon>Diversispora</taxon>
    </lineage>
</organism>
<comment type="caution">
    <text evidence="1">The sequence shown here is derived from an EMBL/GenBank/DDBJ whole genome shotgun (WGS) entry which is preliminary data.</text>
</comment>